<organism evidence="2 3">
    <name type="scientific">Cyclobacterium jeungdonense</name>
    <dbReference type="NCBI Taxonomy" id="708087"/>
    <lineage>
        <taxon>Bacteria</taxon>
        <taxon>Pseudomonadati</taxon>
        <taxon>Bacteroidota</taxon>
        <taxon>Cytophagia</taxon>
        <taxon>Cytophagales</taxon>
        <taxon>Cyclobacteriaceae</taxon>
        <taxon>Cyclobacterium</taxon>
    </lineage>
</organism>
<dbReference type="Gene3D" id="3.40.50.12370">
    <property type="match status" value="1"/>
</dbReference>
<evidence type="ECO:0000259" key="1">
    <source>
        <dbReference type="Pfam" id="PF00582"/>
    </source>
</evidence>
<dbReference type="Proteomes" id="UP001236663">
    <property type="component" value="Unassembled WGS sequence"/>
</dbReference>
<evidence type="ECO:0000313" key="3">
    <source>
        <dbReference type="Proteomes" id="UP001236663"/>
    </source>
</evidence>
<gene>
    <name evidence="2" type="ORF">QWZ15_05750</name>
</gene>
<keyword evidence="3" id="KW-1185">Reference proteome</keyword>
<dbReference type="Pfam" id="PF00582">
    <property type="entry name" value="Usp"/>
    <property type="match status" value="1"/>
</dbReference>
<dbReference type="InterPro" id="IPR006016">
    <property type="entry name" value="UspA"/>
</dbReference>
<accession>A0ABT8C4U0</accession>
<sequence length="273" mass="30912">MKKLIVLIDFSPYTQTILKLAFEWQKSYDISLKFIYKIPGLAPTLANSSSKDQIIEFEKKEAGKAFTDAINKLGVSHGDVDFLAIDKQLTHFLSEETSQDDILLLGLKGTGFLKKLLIGSTATDIINHLNRLIIALPKSIEHAIPTKLALACHVKYPLNEQALSFLLNTLGSSVVEIELLTILTDKEERGESEAYLNKLKDKLSIQYRCTVKLYEGADAFEIIKTRYRNFPDNYLVLQKGSRTLNDQLFRKFFINDLVHDGQTPLMVLPCEEE</sequence>
<dbReference type="SUPFAM" id="SSF52402">
    <property type="entry name" value="Adenine nucleotide alpha hydrolases-like"/>
    <property type="match status" value="1"/>
</dbReference>
<proteinExistence type="predicted"/>
<evidence type="ECO:0000313" key="2">
    <source>
        <dbReference type="EMBL" id="MDN3687321.1"/>
    </source>
</evidence>
<protein>
    <submittedName>
        <fullName evidence="2">Universal stress protein</fullName>
    </submittedName>
</protein>
<comment type="caution">
    <text evidence="2">The sequence shown here is derived from an EMBL/GenBank/DDBJ whole genome shotgun (WGS) entry which is preliminary data.</text>
</comment>
<feature type="domain" description="UspA" evidence="1">
    <location>
        <begin position="1"/>
        <end position="129"/>
    </location>
</feature>
<reference evidence="3" key="1">
    <citation type="journal article" date="2019" name="Int. J. Syst. Evol. Microbiol.">
        <title>The Global Catalogue of Microorganisms (GCM) 10K type strain sequencing project: providing services to taxonomists for standard genome sequencing and annotation.</title>
        <authorList>
            <consortium name="The Broad Institute Genomics Platform"/>
            <consortium name="The Broad Institute Genome Sequencing Center for Infectious Disease"/>
            <person name="Wu L."/>
            <person name="Ma J."/>
        </authorList>
    </citation>
    <scope>NUCLEOTIDE SEQUENCE [LARGE SCALE GENOMIC DNA]</scope>
    <source>
        <strain evidence="3">CECT 7706</strain>
    </source>
</reference>
<name>A0ABT8C4U0_9BACT</name>
<dbReference type="EMBL" id="JAUFQS010000005">
    <property type="protein sequence ID" value="MDN3687321.1"/>
    <property type="molecule type" value="Genomic_DNA"/>
</dbReference>
<dbReference type="RefSeq" id="WP_163386588.1">
    <property type="nucleotide sequence ID" value="NZ_JAUFQS010000005.1"/>
</dbReference>
<dbReference type="CDD" id="cd00293">
    <property type="entry name" value="USP-like"/>
    <property type="match status" value="1"/>
</dbReference>